<keyword evidence="8 10" id="KW-0520">NAD</keyword>
<evidence type="ECO:0000313" key="13">
    <source>
        <dbReference type="EMBL" id="MDB0580115.1"/>
    </source>
</evidence>
<dbReference type="InterPro" id="IPR004821">
    <property type="entry name" value="Cyt_trans-like"/>
</dbReference>
<evidence type="ECO:0000256" key="9">
    <source>
        <dbReference type="ARBA" id="ARBA00048721"/>
    </source>
</evidence>
<reference evidence="13" key="2">
    <citation type="submission" date="2020-04" db="EMBL/GenBank/DDBJ databases">
        <authorList>
            <person name="Tanveer F."/>
            <person name="Xie Y."/>
            <person name="Shinwari Z.K."/>
        </authorList>
    </citation>
    <scope>NUCLEOTIDE SEQUENCE</scope>
    <source>
        <strain evidence="13">MOSEL-ME25</strain>
    </source>
</reference>
<comment type="similarity">
    <text evidence="10">Belongs to the NadD family.</text>
</comment>
<dbReference type="PANTHER" id="PTHR39321:SF3">
    <property type="entry name" value="PHOSPHOPANTETHEINE ADENYLYLTRANSFERASE"/>
    <property type="match status" value="1"/>
</dbReference>
<dbReference type="GeneID" id="77844879"/>
<feature type="domain" description="Cytidyltransferase-like" evidence="11">
    <location>
        <begin position="5"/>
        <end position="160"/>
    </location>
</feature>
<keyword evidence="3 10" id="KW-0662">Pyridine nucleotide biosynthesis</keyword>
<evidence type="ECO:0000256" key="8">
    <source>
        <dbReference type="ARBA" id="ARBA00023027"/>
    </source>
</evidence>
<dbReference type="UniPathway" id="UPA00253">
    <property type="reaction ID" value="UER00332"/>
</dbReference>
<keyword evidence="4 10" id="KW-0808">Transferase</keyword>
<dbReference type="RefSeq" id="WP_040105501.1">
    <property type="nucleotide sequence ID" value="NZ_JABEVU030000001.1"/>
</dbReference>
<evidence type="ECO:0000259" key="11">
    <source>
        <dbReference type="Pfam" id="PF01467"/>
    </source>
</evidence>
<gene>
    <name evidence="10 13" type="primary">nadD</name>
    <name evidence="13" type="ORF">F7P68_0006205</name>
    <name evidence="12" type="ORF">SN16_04870</name>
</gene>
<dbReference type="NCBIfam" id="NF000840">
    <property type="entry name" value="PRK00071.1-3"/>
    <property type="match status" value="1"/>
</dbReference>
<evidence type="ECO:0000256" key="1">
    <source>
        <dbReference type="ARBA" id="ARBA00002324"/>
    </source>
</evidence>
<dbReference type="Proteomes" id="UP000527860">
    <property type="component" value="Unassembled WGS sequence"/>
</dbReference>
<evidence type="ECO:0000313" key="14">
    <source>
        <dbReference type="Proteomes" id="UP000031546"/>
    </source>
</evidence>
<reference evidence="12 14" key="1">
    <citation type="submission" date="2015-01" db="EMBL/GenBank/DDBJ databases">
        <title>Genome sequences of high lactate-tolerant strain Salinicoccus roseus W12 with industrial interest.</title>
        <authorList>
            <person name="Wang H."/>
            <person name="Yu B."/>
        </authorList>
    </citation>
    <scope>NUCLEOTIDE SEQUENCE [LARGE SCALE GENOMIC DNA]</scope>
    <source>
        <strain evidence="12 14">W12</strain>
    </source>
</reference>
<evidence type="ECO:0000256" key="7">
    <source>
        <dbReference type="ARBA" id="ARBA00022840"/>
    </source>
</evidence>
<comment type="caution">
    <text evidence="12">The sequence shown here is derived from an EMBL/GenBank/DDBJ whole genome shotgun (WGS) entry which is preliminary data.</text>
</comment>
<dbReference type="STRING" id="45670.SN16_04870"/>
<dbReference type="Gene3D" id="3.40.50.620">
    <property type="entry name" value="HUPs"/>
    <property type="match status" value="1"/>
</dbReference>
<protein>
    <recommendedName>
        <fullName evidence="10">Probable nicotinate-nucleotide adenylyltransferase</fullName>
        <ecNumber evidence="10">2.7.7.18</ecNumber>
    </recommendedName>
    <alternativeName>
        <fullName evidence="10">Deamido-NAD(+) diphosphorylase</fullName>
    </alternativeName>
    <alternativeName>
        <fullName evidence="10">Deamido-NAD(+) pyrophosphorylase</fullName>
    </alternativeName>
    <alternativeName>
        <fullName evidence="10">Nicotinate mononucleotide adenylyltransferase</fullName>
        <shortName evidence="10">NaMN adenylyltransferase</shortName>
    </alternativeName>
</protein>
<keyword evidence="6 10" id="KW-0547">Nucleotide-binding</keyword>
<comment type="pathway">
    <text evidence="2 10">Cofactor biosynthesis; NAD(+) biosynthesis; deamido-NAD(+) from nicotinate D-ribonucleotide: step 1/1.</text>
</comment>
<dbReference type="OrthoDB" id="5295945at2"/>
<evidence type="ECO:0000256" key="6">
    <source>
        <dbReference type="ARBA" id="ARBA00022741"/>
    </source>
</evidence>
<dbReference type="InterPro" id="IPR014729">
    <property type="entry name" value="Rossmann-like_a/b/a_fold"/>
</dbReference>
<evidence type="ECO:0000256" key="4">
    <source>
        <dbReference type="ARBA" id="ARBA00022679"/>
    </source>
</evidence>
<dbReference type="NCBIfam" id="TIGR00125">
    <property type="entry name" value="cyt_tran_rel"/>
    <property type="match status" value="1"/>
</dbReference>
<dbReference type="GO" id="GO:0005524">
    <property type="term" value="F:ATP binding"/>
    <property type="evidence" value="ECO:0007669"/>
    <property type="project" value="UniProtKB-KW"/>
</dbReference>
<evidence type="ECO:0000256" key="2">
    <source>
        <dbReference type="ARBA" id="ARBA00005019"/>
    </source>
</evidence>
<dbReference type="EMBL" id="JXII01000004">
    <property type="protein sequence ID" value="KIH70899.1"/>
    <property type="molecule type" value="Genomic_DNA"/>
</dbReference>
<dbReference type="EC" id="2.7.7.18" evidence="10"/>
<evidence type="ECO:0000313" key="12">
    <source>
        <dbReference type="EMBL" id="KIH70899.1"/>
    </source>
</evidence>
<sequence length="187" mass="22076">MKIGFFGGTFDPVHPGHIHAIVEAKISLGLDKVVCIPAKQSPLKKNAPTRDDHRLNMLELAIRDYGFMEIDDWEMTREGVSYTYDTAVHLQEEYPDDERYFLIGTDQYKSFEKWHRHEELLKLMDFVIMDRYSDEPISDDRFITINQPVIEISSTIIRDRIRDGEIVRHQLDPEVYQYVKENHLYEA</sequence>
<name>A0A0C2HGY5_9STAP</name>
<dbReference type="InterPro" id="IPR005248">
    <property type="entry name" value="NadD/NMNAT"/>
</dbReference>
<reference evidence="13" key="3">
    <citation type="submission" date="2022-12" db="EMBL/GenBank/DDBJ databases">
        <title>Genome analysis and biological profiling of marine Salinicoccus roseus MOSEL-ME25.</title>
        <authorList>
            <person name="Mirza F.T."/>
            <person name="Xie Y."/>
            <person name="Shinwari Z.K."/>
        </authorList>
    </citation>
    <scope>NUCLEOTIDE SEQUENCE</scope>
    <source>
        <strain evidence="13">MOSEL-ME25</strain>
    </source>
</reference>
<dbReference type="NCBIfam" id="TIGR00482">
    <property type="entry name" value="nicotinate (nicotinamide) nucleotide adenylyltransferase"/>
    <property type="match status" value="1"/>
</dbReference>
<dbReference type="Pfam" id="PF01467">
    <property type="entry name" value="CTP_transf_like"/>
    <property type="match status" value="1"/>
</dbReference>
<dbReference type="EMBL" id="JABEVU030000001">
    <property type="protein sequence ID" value="MDB0580115.1"/>
    <property type="molecule type" value="Genomic_DNA"/>
</dbReference>
<dbReference type="GO" id="GO:0009435">
    <property type="term" value="P:NAD+ biosynthetic process"/>
    <property type="evidence" value="ECO:0007669"/>
    <property type="project" value="UniProtKB-UniRule"/>
</dbReference>
<dbReference type="CDD" id="cd02165">
    <property type="entry name" value="NMNAT"/>
    <property type="match status" value="1"/>
</dbReference>
<accession>A0A0C2HGY5</accession>
<evidence type="ECO:0000313" key="15">
    <source>
        <dbReference type="Proteomes" id="UP000527860"/>
    </source>
</evidence>
<organism evidence="12 14">
    <name type="scientific">Salinicoccus roseus</name>
    <dbReference type="NCBI Taxonomy" id="45670"/>
    <lineage>
        <taxon>Bacteria</taxon>
        <taxon>Bacillati</taxon>
        <taxon>Bacillota</taxon>
        <taxon>Bacilli</taxon>
        <taxon>Bacillales</taxon>
        <taxon>Staphylococcaceae</taxon>
        <taxon>Salinicoccus</taxon>
    </lineage>
</organism>
<dbReference type="HAMAP" id="MF_00244">
    <property type="entry name" value="NaMN_adenylyltr"/>
    <property type="match status" value="1"/>
</dbReference>
<comment type="function">
    <text evidence="1 10">Catalyzes the reversible adenylation of nicotinate mononucleotide (NaMN) to nicotinic acid adenine dinucleotide (NaAD).</text>
</comment>
<dbReference type="Proteomes" id="UP000031546">
    <property type="component" value="Unassembled WGS sequence"/>
</dbReference>
<dbReference type="AlphaFoldDB" id="A0A0C2HGY5"/>
<keyword evidence="5 10" id="KW-0548">Nucleotidyltransferase</keyword>
<dbReference type="GO" id="GO:0004515">
    <property type="term" value="F:nicotinate-nucleotide adenylyltransferase activity"/>
    <property type="evidence" value="ECO:0007669"/>
    <property type="project" value="UniProtKB-UniRule"/>
</dbReference>
<evidence type="ECO:0000256" key="3">
    <source>
        <dbReference type="ARBA" id="ARBA00022642"/>
    </source>
</evidence>
<keyword evidence="15" id="KW-1185">Reference proteome</keyword>
<evidence type="ECO:0000256" key="10">
    <source>
        <dbReference type="HAMAP-Rule" id="MF_00244"/>
    </source>
</evidence>
<dbReference type="PANTHER" id="PTHR39321">
    <property type="entry name" value="NICOTINATE-NUCLEOTIDE ADENYLYLTRANSFERASE-RELATED"/>
    <property type="match status" value="1"/>
</dbReference>
<keyword evidence="7 10" id="KW-0067">ATP-binding</keyword>
<proteinExistence type="inferred from homology"/>
<dbReference type="SUPFAM" id="SSF52374">
    <property type="entry name" value="Nucleotidylyl transferase"/>
    <property type="match status" value="1"/>
</dbReference>
<comment type="catalytic activity">
    <reaction evidence="9 10">
        <text>nicotinate beta-D-ribonucleotide + ATP + H(+) = deamido-NAD(+) + diphosphate</text>
        <dbReference type="Rhea" id="RHEA:22860"/>
        <dbReference type="ChEBI" id="CHEBI:15378"/>
        <dbReference type="ChEBI" id="CHEBI:30616"/>
        <dbReference type="ChEBI" id="CHEBI:33019"/>
        <dbReference type="ChEBI" id="CHEBI:57502"/>
        <dbReference type="ChEBI" id="CHEBI:58437"/>
        <dbReference type="EC" id="2.7.7.18"/>
    </reaction>
</comment>
<evidence type="ECO:0000256" key="5">
    <source>
        <dbReference type="ARBA" id="ARBA00022695"/>
    </source>
</evidence>